<dbReference type="AlphaFoldDB" id="A0A9J5Y4T3"/>
<keyword evidence="2" id="KW-1185">Reference proteome</keyword>
<reference evidence="1 2" key="1">
    <citation type="submission" date="2020-09" db="EMBL/GenBank/DDBJ databases">
        <title>De no assembly of potato wild relative species, Solanum commersonii.</title>
        <authorList>
            <person name="Cho K."/>
        </authorList>
    </citation>
    <scope>NUCLEOTIDE SEQUENCE [LARGE SCALE GENOMIC DNA]</scope>
    <source>
        <strain evidence="1">LZ3.2</strain>
        <tissue evidence="1">Leaf</tissue>
    </source>
</reference>
<evidence type="ECO:0000313" key="1">
    <source>
        <dbReference type="EMBL" id="KAG5595205.1"/>
    </source>
</evidence>
<dbReference type="Proteomes" id="UP000824120">
    <property type="component" value="Chromosome 7"/>
</dbReference>
<evidence type="ECO:0000313" key="2">
    <source>
        <dbReference type="Proteomes" id="UP000824120"/>
    </source>
</evidence>
<dbReference type="EMBL" id="JACXVP010000007">
    <property type="protein sequence ID" value="KAG5595205.1"/>
    <property type="molecule type" value="Genomic_DNA"/>
</dbReference>
<sequence length="66" mass="7690">MNRDEPVPVYRYQIMIPFRFVYWFSASHPIPNNTGSEWTGTVSVQPVPVPSLTPEVDIFIFVMLKF</sequence>
<accession>A0A9J5Y4T3</accession>
<proteinExistence type="predicted"/>
<organism evidence="1 2">
    <name type="scientific">Solanum commersonii</name>
    <name type="common">Commerson's wild potato</name>
    <name type="synonym">Commerson's nightshade</name>
    <dbReference type="NCBI Taxonomy" id="4109"/>
    <lineage>
        <taxon>Eukaryota</taxon>
        <taxon>Viridiplantae</taxon>
        <taxon>Streptophyta</taxon>
        <taxon>Embryophyta</taxon>
        <taxon>Tracheophyta</taxon>
        <taxon>Spermatophyta</taxon>
        <taxon>Magnoliopsida</taxon>
        <taxon>eudicotyledons</taxon>
        <taxon>Gunneridae</taxon>
        <taxon>Pentapetalae</taxon>
        <taxon>asterids</taxon>
        <taxon>lamiids</taxon>
        <taxon>Solanales</taxon>
        <taxon>Solanaceae</taxon>
        <taxon>Solanoideae</taxon>
        <taxon>Solaneae</taxon>
        <taxon>Solanum</taxon>
    </lineage>
</organism>
<protein>
    <submittedName>
        <fullName evidence="1">Uncharacterized protein</fullName>
    </submittedName>
</protein>
<name>A0A9J5Y4T3_SOLCO</name>
<gene>
    <name evidence="1" type="ORF">H5410_036437</name>
</gene>
<comment type="caution">
    <text evidence="1">The sequence shown here is derived from an EMBL/GenBank/DDBJ whole genome shotgun (WGS) entry which is preliminary data.</text>
</comment>